<evidence type="ECO:0000313" key="1">
    <source>
        <dbReference type="EMBL" id="KAK4548254.1"/>
    </source>
</evidence>
<sequence>MSSIQEDTERLAGQGGWLEHLEWDVNARCATWQANSIALLNRRAAAGQSSNACRCGRDIPAPGAAVAMTVPTPVAMCTACSGVLVDINSNVVVNWQQNPVYPANYNAVLTLENHLTLGRDL</sequence>
<accession>A0AAV9JS08</accession>
<dbReference type="EMBL" id="JAVFHQ010000008">
    <property type="protein sequence ID" value="KAK4548254.1"/>
    <property type="molecule type" value="Genomic_DNA"/>
</dbReference>
<name>A0AAV9JS08_9PEZI</name>
<proteinExistence type="predicted"/>
<reference evidence="1 2" key="1">
    <citation type="submission" date="2021-11" db="EMBL/GenBank/DDBJ databases">
        <title>Black yeast isolated from Biological Soil Crust.</title>
        <authorList>
            <person name="Kurbessoian T."/>
        </authorList>
    </citation>
    <scope>NUCLEOTIDE SEQUENCE [LARGE SCALE GENOMIC DNA]</scope>
    <source>
        <strain evidence="1 2">CCFEE 5522</strain>
    </source>
</reference>
<dbReference type="Proteomes" id="UP001324427">
    <property type="component" value="Unassembled WGS sequence"/>
</dbReference>
<keyword evidence="2" id="KW-1185">Reference proteome</keyword>
<dbReference type="AlphaFoldDB" id="A0AAV9JS08"/>
<organism evidence="1 2">
    <name type="scientific">Oleoguttula mirabilis</name>
    <dbReference type="NCBI Taxonomy" id="1507867"/>
    <lineage>
        <taxon>Eukaryota</taxon>
        <taxon>Fungi</taxon>
        <taxon>Dikarya</taxon>
        <taxon>Ascomycota</taxon>
        <taxon>Pezizomycotina</taxon>
        <taxon>Dothideomycetes</taxon>
        <taxon>Dothideomycetidae</taxon>
        <taxon>Mycosphaerellales</taxon>
        <taxon>Teratosphaeriaceae</taxon>
        <taxon>Oleoguttula</taxon>
    </lineage>
</organism>
<protein>
    <submittedName>
        <fullName evidence="1">Uncharacterized protein</fullName>
    </submittedName>
</protein>
<comment type="caution">
    <text evidence="1">The sequence shown here is derived from an EMBL/GenBank/DDBJ whole genome shotgun (WGS) entry which is preliminary data.</text>
</comment>
<evidence type="ECO:0000313" key="2">
    <source>
        <dbReference type="Proteomes" id="UP001324427"/>
    </source>
</evidence>
<gene>
    <name evidence="1" type="ORF">LTR36_010124</name>
</gene>